<feature type="transmembrane region" description="Helical" evidence="5">
    <location>
        <begin position="6"/>
        <end position="23"/>
    </location>
</feature>
<dbReference type="Gene3D" id="1.10.760.10">
    <property type="entry name" value="Cytochrome c-like domain"/>
    <property type="match status" value="2"/>
</dbReference>
<comment type="caution">
    <text evidence="7">The sequence shown here is derived from an EMBL/GenBank/DDBJ whole genome shotgun (WGS) entry which is preliminary data.</text>
</comment>
<evidence type="ECO:0000256" key="2">
    <source>
        <dbReference type="ARBA" id="ARBA00022723"/>
    </source>
</evidence>
<evidence type="ECO:0000313" key="8">
    <source>
        <dbReference type="Proteomes" id="UP000789845"/>
    </source>
</evidence>
<dbReference type="Proteomes" id="UP000789845">
    <property type="component" value="Unassembled WGS sequence"/>
</dbReference>
<keyword evidence="5" id="KW-1133">Transmembrane helix</keyword>
<dbReference type="GO" id="GO:0020037">
    <property type="term" value="F:heme binding"/>
    <property type="evidence" value="ECO:0007669"/>
    <property type="project" value="InterPro"/>
</dbReference>
<dbReference type="InterPro" id="IPR009056">
    <property type="entry name" value="Cyt_c-like_dom"/>
</dbReference>
<keyword evidence="5" id="KW-0812">Transmembrane</keyword>
<evidence type="ECO:0000256" key="4">
    <source>
        <dbReference type="PROSITE-ProRule" id="PRU00433"/>
    </source>
</evidence>
<keyword evidence="5" id="KW-0472">Membrane</keyword>
<evidence type="ECO:0000256" key="1">
    <source>
        <dbReference type="ARBA" id="ARBA00022617"/>
    </source>
</evidence>
<dbReference type="AlphaFoldDB" id="A0A9C7GBB2"/>
<dbReference type="PANTHER" id="PTHR35008">
    <property type="entry name" value="BLL4482 PROTEIN-RELATED"/>
    <property type="match status" value="1"/>
</dbReference>
<keyword evidence="1 4" id="KW-0349">Heme</keyword>
<evidence type="ECO:0000256" key="3">
    <source>
        <dbReference type="ARBA" id="ARBA00023004"/>
    </source>
</evidence>
<dbReference type="Pfam" id="PF00034">
    <property type="entry name" value="Cytochrom_C"/>
    <property type="match status" value="1"/>
</dbReference>
<dbReference type="GO" id="GO:0009055">
    <property type="term" value="F:electron transfer activity"/>
    <property type="evidence" value="ECO:0007669"/>
    <property type="project" value="InterPro"/>
</dbReference>
<reference evidence="7" key="1">
    <citation type="submission" date="2021-10" db="EMBL/GenBank/DDBJ databases">
        <authorList>
            <person name="Criscuolo A."/>
        </authorList>
    </citation>
    <scope>NUCLEOTIDE SEQUENCE</scope>
    <source>
        <strain evidence="7">CIP111885</strain>
    </source>
</reference>
<gene>
    <name evidence="7" type="primary">ccoP2</name>
    <name evidence="7" type="ORF">NEOCIP111885_03071</name>
</gene>
<sequence length="216" mass="24264">MKKILIGIYILVTLGIIFLLIQLNPKEKKDLVAIEAGEKLYMQMCSSCHGNSGLGEGAKQGTALNNQQFLSTVSNQDLIHYVKYGREGTIMPDYKFLSDEQLNQLVAFMRDWQTEKIHFDAPETISGDIDNGEKVYGLYCLSCHGVDGVGKKKMGTALSNPQYLKYTTDQQIWISTAYGRDKTRMSASLEGLEGVRQLSKDEITDVISFIRSFEKK</sequence>
<dbReference type="InterPro" id="IPR036909">
    <property type="entry name" value="Cyt_c-like_dom_sf"/>
</dbReference>
<keyword evidence="3 4" id="KW-0408">Iron</keyword>
<evidence type="ECO:0000313" key="7">
    <source>
        <dbReference type="EMBL" id="CAG9609329.1"/>
    </source>
</evidence>
<accession>A0A9C7GBB2</accession>
<feature type="domain" description="Cytochrome c" evidence="6">
    <location>
        <begin position="32"/>
        <end position="214"/>
    </location>
</feature>
<keyword evidence="8" id="KW-1185">Reference proteome</keyword>
<dbReference type="PROSITE" id="PS51007">
    <property type="entry name" value="CYTC"/>
    <property type="match status" value="1"/>
</dbReference>
<dbReference type="PANTHER" id="PTHR35008:SF8">
    <property type="entry name" value="ALCOHOL DEHYDROGENASE CYTOCHROME C SUBUNIT"/>
    <property type="match status" value="1"/>
</dbReference>
<evidence type="ECO:0000256" key="5">
    <source>
        <dbReference type="SAM" id="Phobius"/>
    </source>
</evidence>
<evidence type="ECO:0000259" key="6">
    <source>
        <dbReference type="PROSITE" id="PS51007"/>
    </source>
</evidence>
<protein>
    <submittedName>
        <fullName evidence="7">Cbb3-type cytochrome c oxidase subunit CcoP2</fullName>
    </submittedName>
</protein>
<name>A0A9C7GBB2_9BACI</name>
<dbReference type="EMBL" id="CAKJTG010000018">
    <property type="protein sequence ID" value="CAG9609329.1"/>
    <property type="molecule type" value="Genomic_DNA"/>
</dbReference>
<dbReference type="SUPFAM" id="SSF46626">
    <property type="entry name" value="Cytochrome c"/>
    <property type="match status" value="2"/>
</dbReference>
<dbReference type="Pfam" id="PF13442">
    <property type="entry name" value="Cytochrome_CBB3"/>
    <property type="match status" value="1"/>
</dbReference>
<dbReference type="RefSeq" id="WP_230497567.1">
    <property type="nucleotide sequence ID" value="NZ_CAKJTG010000018.1"/>
</dbReference>
<proteinExistence type="predicted"/>
<dbReference type="InterPro" id="IPR051459">
    <property type="entry name" value="Cytochrome_c-type_DH"/>
</dbReference>
<organism evidence="7 8">
    <name type="scientific">Pseudoneobacillus rhizosphaerae</name>
    <dbReference type="NCBI Taxonomy" id="2880968"/>
    <lineage>
        <taxon>Bacteria</taxon>
        <taxon>Bacillati</taxon>
        <taxon>Bacillota</taxon>
        <taxon>Bacilli</taxon>
        <taxon>Bacillales</taxon>
        <taxon>Bacillaceae</taxon>
        <taxon>Pseudoneobacillus</taxon>
    </lineage>
</organism>
<dbReference type="GO" id="GO:0046872">
    <property type="term" value="F:metal ion binding"/>
    <property type="evidence" value="ECO:0007669"/>
    <property type="project" value="UniProtKB-KW"/>
</dbReference>
<keyword evidence="2 4" id="KW-0479">Metal-binding</keyword>